<dbReference type="EMBL" id="CP043930">
    <property type="protein sequence ID" value="QGQ25757.1"/>
    <property type="molecule type" value="Genomic_DNA"/>
</dbReference>
<dbReference type="AlphaFoldDB" id="A0A6I6AH82"/>
<accession>A0A6I6AH82</accession>
<name>A0A6I6AH82_9PLAN</name>
<gene>
    <name evidence="1" type="ORF">F1728_25150</name>
</gene>
<dbReference type="SUPFAM" id="SSF53756">
    <property type="entry name" value="UDP-Glycosyltransferase/glycogen phosphorylase"/>
    <property type="match status" value="1"/>
</dbReference>
<reference evidence="1 2" key="1">
    <citation type="submission" date="2019-09" db="EMBL/GenBank/DDBJ databases">
        <title>Gimesia benthica sp. nov., a novel bacterium isolated from deep-sea water of the Northwest Indian Ocean.</title>
        <authorList>
            <person name="Dai X."/>
        </authorList>
    </citation>
    <scope>NUCLEOTIDE SEQUENCE [LARGE SCALE GENOMIC DNA]</scope>
    <source>
        <strain evidence="1 2">E7</strain>
    </source>
</reference>
<dbReference type="RefSeq" id="WP_155366355.1">
    <property type="nucleotide sequence ID" value="NZ_CP043930.1"/>
</dbReference>
<organism evidence="1 2">
    <name type="scientific">Gimesia benthica</name>
    <dbReference type="NCBI Taxonomy" id="2608982"/>
    <lineage>
        <taxon>Bacteria</taxon>
        <taxon>Pseudomonadati</taxon>
        <taxon>Planctomycetota</taxon>
        <taxon>Planctomycetia</taxon>
        <taxon>Planctomycetales</taxon>
        <taxon>Planctomycetaceae</taxon>
        <taxon>Gimesia</taxon>
    </lineage>
</organism>
<keyword evidence="2" id="KW-1185">Reference proteome</keyword>
<dbReference type="Gene3D" id="3.40.50.2000">
    <property type="entry name" value="Glycogen Phosphorylase B"/>
    <property type="match status" value="1"/>
</dbReference>
<dbReference type="Proteomes" id="UP000427281">
    <property type="component" value="Chromosome"/>
</dbReference>
<evidence type="ECO:0000313" key="1">
    <source>
        <dbReference type="EMBL" id="QGQ25757.1"/>
    </source>
</evidence>
<evidence type="ECO:0000313" key="2">
    <source>
        <dbReference type="Proteomes" id="UP000427281"/>
    </source>
</evidence>
<sequence length="349" mass="40491">MIESLCVIGHPSRLGGADTELDHQIRCWLAMGIKVHMCPTSPLDSNQKSMGFEQLGCVYHEHCDWASLEGMHCISFCNEEFLKSLPEIIKYSRTTSFVNCMSWNFELEIEHQKQGLIDFHLYQTEHSYEQVSKKLKEHDIYRPLFFKPYFHADEFPYIDNRPMDKFRFGRISRNDSEKFGREQLWIYETMTAPVTKEGLILGWGANTERKFGTRPAEYIQALPEGALTQRAFYTQCEAIIMTTDTFENLPRIGFEAMASGSILIVDNRGGWKLEVEDGVTGWLCNDGREFVYKASRCAFEFEERNQMRLAALNKLQNEWGLQPAMDSWSQVFEQWETLTKKNSLTAFPA</sequence>
<proteinExistence type="predicted"/>
<dbReference type="KEGG" id="gim:F1728_25150"/>
<dbReference type="GO" id="GO:0016740">
    <property type="term" value="F:transferase activity"/>
    <property type="evidence" value="ECO:0007669"/>
    <property type="project" value="UniProtKB-KW"/>
</dbReference>
<keyword evidence="1" id="KW-0808">Transferase</keyword>
<protein>
    <submittedName>
        <fullName evidence="1">Glycosyltransferase</fullName>
    </submittedName>
</protein>